<dbReference type="InterPro" id="IPR001789">
    <property type="entry name" value="Sig_transdc_resp-reg_receiver"/>
</dbReference>
<dbReference type="Gene3D" id="3.40.50.2300">
    <property type="match status" value="1"/>
</dbReference>
<dbReference type="InterPro" id="IPR039420">
    <property type="entry name" value="WalR-like"/>
</dbReference>
<organism evidence="9 10">
    <name type="scientific">Actinomyces johnsonii F0510</name>
    <dbReference type="NCBI Taxonomy" id="1227262"/>
    <lineage>
        <taxon>Bacteria</taxon>
        <taxon>Bacillati</taxon>
        <taxon>Actinomycetota</taxon>
        <taxon>Actinomycetes</taxon>
        <taxon>Actinomycetales</taxon>
        <taxon>Actinomycetaceae</taxon>
        <taxon>Actinomyces</taxon>
    </lineage>
</organism>
<evidence type="ECO:0000256" key="2">
    <source>
        <dbReference type="ARBA" id="ARBA00023015"/>
    </source>
</evidence>
<dbReference type="InterPro" id="IPR058245">
    <property type="entry name" value="NreC/VraR/RcsB-like_REC"/>
</dbReference>
<dbReference type="PANTHER" id="PTHR43214:SF24">
    <property type="entry name" value="TRANSCRIPTIONAL REGULATORY PROTEIN NARL-RELATED"/>
    <property type="match status" value="1"/>
</dbReference>
<dbReference type="CDD" id="cd06170">
    <property type="entry name" value="LuxR_C_like"/>
    <property type="match status" value="1"/>
</dbReference>
<keyword evidence="4" id="KW-0804">Transcription</keyword>
<dbReference type="SUPFAM" id="SSF46894">
    <property type="entry name" value="C-terminal effector domain of the bipartite response regulators"/>
    <property type="match status" value="1"/>
</dbReference>
<feature type="modified residue" description="4-aspartylphosphate" evidence="5">
    <location>
        <position position="84"/>
    </location>
</feature>
<dbReference type="PROSITE" id="PS50110">
    <property type="entry name" value="RESPONSE_REGULATORY"/>
    <property type="match status" value="1"/>
</dbReference>
<evidence type="ECO:0000313" key="9">
    <source>
        <dbReference type="EMBL" id="ERH23626.1"/>
    </source>
</evidence>
<dbReference type="PATRIC" id="fig|1227262.3.peg.77"/>
<evidence type="ECO:0000256" key="6">
    <source>
        <dbReference type="SAM" id="MobiDB-lite"/>
    </source>
</evidence>
<dbReference type="GO" id="GO:0000160">
    <property type="term" value="P:phosphorelay signal transduction system"/>
    <property type="evidence" value="ECO:0007669"/>
    <property type="project" value="InterPro"/>
</dbReference>
<dbReference type="Pfam" id="PF00072">
    <property type="entry name" value="Response_reg"/>
    <property type="match status" value="1"/>
</dbReference>
<evidence type="ECO:0000256" key="1">
    <source>
        <dbReference type="ARBA" id="ARBA00022553"/>
    </source>
</evidence>
<dbReference type="InterPro" id="IPR011006">
    <property type="entry name" value="CheY-like_superfamily"/>
</dbReference>
<proteinExistence type="predicted"/>
<feature type="region of interest" description="Disordered" evidence="6">
    <location>
        <begin position="1"/>
        <end position="21"/>
    </location>
</feature>
<reference evidence="9 10" key="1">
    <citation type="submission" date="2013-06" db="EMBL/GenBank/DDBJ databases">
        <authorList>
            <person name="Weinstock G."/>
            <person name="Sodergren E."/>
            <person name="Lobos E.A."/>
            <person name="Fulton L."/>
            <person name="Fulton R."/>
            <person name="Courtney L."/>
            <person name="Fronick C."/>
            <person name="O'Laughlin M."/>
            <person name="Godfrey J."/>
            <person name="Wilson R.M."/>
            <person name="Miner T."/>
            <person name="Farmer C."/>
            <person name="Delehaunty K."/>
            <person name="Cordes M."/>
            <person name="Minx P."/>
            <person name="Tomlinson C."/>
            <person name="Chen J."/>
            <person name="Wollam A."/>
            <person name="Pepin K.H."/>
            <person name="Bhonagiri V."/>
            <person name="Zhang X."/>
            <person name="Warren W."/>
            <person name="Mitreva M."/>
            <person name="Mardis E.R."/>
            <person name="Wilson R.K."/>
        </authorList>
    </citation>
    <scope>NUCLEOTIDE SEQUENCE [LARGE SCALE GENOMIC DNA]</scope>
    <source>
        <strain evidence="9 10">F0510</strain>
    </source>
</reference>
<evidence type="ECO:0000256" key="5">
    <source>
        <dbReference type="PROSITE-ProRule" id="PRU00169"/>
    </source>
</evidence>
<keyword evidence="1 5" id="KW-0597">Phosphoprotein</keyword>
<dbReference type="Proteomes" id="UP000016498">
    <property type="component" value="Unassembled WGS sequence"/>
</dbReference>
<accession>U1QNG8</accession>
<gene>
    <name evidence="9" type="ORF">HMPREF1549_00096</name>
</gene>
<dbReference type="SMART" id="SM00421">
    <property type="entry name" value="HTH_LUXR"/>
    <property type="match status" value="1"/>
</dbReference>
<dbReference type="HOGENOM" id="CLU_000445_90_0_11"/>
<evidence type="ECO:0000313" key="10">
    <source>
        <dbReference type="Proteomes" id="UP000016498"/>
    </source>
</evidence>
<keyword evidence="2" id="KW-0805">Transcription regulation</keyword>
<dbReference type="Gene3D" id="1.10.10.10">
    <property type="entry name" value="Winged helix-like DNA-binding domain superfamily/Winged helix DNA-binding domain"/>
    <property type="match status" value="1"/>
</dbReference>
<dbReference type="CDD" id="cd17535">
    <property type="entry name" value="REC_NarL-like"/>
    <property type="match status" value="1"/>
</dbReference>
<dbReference type="SUPFAM" id="SSF52172">
    <property type="entry name" value="CheY-like"/>
    <property type="match status" value="1"/>
</dbReference>
<dbReference type="PANTHER" id="PTHR43214">
    <property type="entry name" value="TWO-COMPONENT RESPONSE REGULATOR"/>
    <property type="match status" value="1"/>
</dbReference>
<dbReference type="AlphaFoldDB" id="U1QNG8"/>
<evidence type="ECO:0000256" key="4">
    <source>
        <dbReference type="ARBA" id="ARBA00023163"/>
    </source>
</evidence>
<protein>
    <submittedName>
        <fullName evidence="9">Response regulator receiver domain protein</fullName>
    </submittedName>
</protein>
<sequence>MTGSVSSLDRPRNHHPHPTIRLRQDVPMRILLADDAALLREGLAGLLTTAGHKVVAQVADADALRTEVERLAAAGELPDIVVTDVRMPPTGTDDGLRAAIDLRRAHPGLPVVVLSAYVAGPYVQDLLEETESSASPAGSGGSGGAVGYLLKERVGRVADFLHSLDVVVGGGVVIDPEVVSHLMKAARAAGSRAGGAAETTAVPAAVAPTAPSGFQTPAPIGAVSPSTPSGGIASAAPGGAGLDRLTRREQEVLELMAQGLSNAQIAERLVVSDGAVAKHVANIFRGLDLQPGEENRRVRAVLAWLHARA</sequence>
<comment type="caution">
    <text evidence="9">The sequence shown here is derived from an EMBL/GenBank/DDBJ whole genome shotgun (WGS) entry which is preliminary data.</text>
</comment>
<dbReference type="InterPro" id="IPR036388">
    <property type="entry name" value="WH-like_DNA-bd_sf"/>
</dbReference>
<dbReference type="EMBL" id="AWSD01000009">
    <property type="protein sequence ID" value="ERH23626.1"/>
    <property type="molecule type" value="Genomic_DNA"/>
</dbReference>
<evidence type="ECO:0000259" key="7">
    <source>
        <dbReference type="PROSITE" id="PS50043"/>
    </source>
</evidence>
<dbReference type="InterPro" id="IPR016032">
    <property type="entry name" value="Sig_transdc_resp-reg_C-effctor"/>
</dbReference>
<evidence type="ECO:0000259" key="8">
    <source>
        <dbReference type="PROSITE" id="PS50110"/>
    </source>
</evidence>
<dbReference type="PROSITE" id="PS50043">
    <property type="entry name" value="HTH_LUXR_2"/>
    <property type="match status" value="1"/>
</dbReference>
<dbReference type="Pfam" id="PF00196">
    <property type="entry name" value="GerE"/>
    <property type="match status" value="1"/>
</dbReference>
<keyword evidence="3" id="KW-0238">DNA-binding</keyword>
<dbReference type="InterPro" id="IPR000792">
    <property type="entry name" value="Tscrpt_reg_LuxR_C"/>
</dbReference>
<dbReference type="SMART" id="SM00448">
    <property type="entry name" value="REC"/>
    <property type="match status" value="1"/>
</dbReference>
<dbReference type="GO" id="GO:0006355">
    <property type="term" value="P:regulation of DNA-templated transcription"/>
    <property type="evidence" value="ECO:0007669"/>
    <property type="project" value="InterPro"/>
</dbReference>
<feature type="domain" description="Response regulatory" evidence="8">
    <location>
        <begin position="29"/>
        <end position="166"/>
    </location>
</feature>
<name>U1QNG8_9ACTO</name>
<evidence type="ECO:0000256" key="3">
    <source>
        <dbReference type="ARBA" id="ARBA00023125"/>
    </source>
</evidence>
<dbReference type="PRINTS" id="PR00038">
    <property type="entry name" value="HTHLUXR"/>
</dbReference>
<dbReference type="GO" id="GO:0003677">
    <property type="term" value="F:DNA binding"/>
    <property type="evidence" value="ECO:0007669"/>
    <property type="project" value="UniProtKB-KW"/>
</dbReference>
<feature type="domain" description="HTH luxR-type" evidence="7">
    <location>
        <begin position="238"/>
        <end position="307"/>
    </location>
</feature>